<feature type="transmembrane region" description="Helical" evidence="2">
    <location>
        <begin position="7"/>
        <end position="25"/>
    </location>
</feature>
<keyword evidence="2" id="KW-0812">Transmembrane</keyword>
<evidence type="ECO:0000256" key="2">
    <source>
        <dbReference type="SAM" id="Phobius"/>
    </source>
</evidence>
<dbReference type="InterPro" id="IPR035940">
    <property type="entry name" value="CAP_sf"/>
</dbReference>
<dbReference type="SMART" id="SM00198">
    <property type="entry name" value="SCP"/>
    <property type="match status" value="1"/>
</dbReference>
<dbReference type="InterPro" id="IPR029410">
    <property type="entry name" value="CAP_assoc"/>
</dbReference>
<dbReference type="RefSeq" id="WP_385939376.1">
    <property type="nucleotide sequence ID" value="NZ_JBHSOZ010000003.1"/>
</dbReference>
<dbReference type="SUPFAM" id="SSF55797">
    <property type="entry name" value="PR-1-like"/>
    <property type="match status" value="1"/>
</dbReference>
<accession>A0ABW0YP82</accession>
<sequence length="441" mass="50005">MFRQLGFIFIVFGITFGVLVWQLGWPEWVMPAEEGQEDTSTEIPEESMTMEDSLQDLLSNLGETRDNINLDEIDLESIDLEGLTIDELNLQEILPVLEEETQTEQTEEEEASEEEASNEEEISEEETGNEEQQSESEHLEEEETIAEDSLQSLIGESEEAVQNLLGEAQRVDPSLYGYNVHVYLNQEHQEYILVGIMDNVVQTVLALGEEASVAPLQAGMSRSEVENHLQVEEEPTVETDDGSFTFHPDEQEAADRPLVELEDGIWAQLYFDTIDDGLVGVRYLNSETIVNHRPYSITYRGSLEERPNWGREEWRPVEEAAEQQVLEATNVIRQSFGKDPLEWDEEVAQVAYLHSEDMAQNNYFAHDSPTSGALQDRMTAGDVSFMRAGENIAAQYVDATSAVIGWLNSEGHRVNLLSEDFSHLGVGVYERHYTQNFLTPW</sequence>
<keyword evidence="2" id="KW-1133">Transmembrane helix</keyword>
<feature type="domain" description="SCP" evidence="3">
    <location>
        <begin position="320"/>
        <end position="439"/>
    </location>
</feature>
<dbReference type="EMBL" id="JBHSOZ010000003">
    <property type="protein sequence ID" value="MFC5712288.1"/>
    <property type="molecule type" value="Genomic_DNA"/>
</dbReference>
<protein>
    <submittedName>
        <fullName evidence="4">CAP domain-containing protein</fullName>
    </submittedName>
</protein>
<dbReference type="PANTHER" id="PTHR31157:SF26">
    <property type="entry name" value="SCP-LIKE EXTRACELLULAR PROTEIN"/>
    <property type="match status" value="1"/>
</dbReference>
<evidence type="ECO:0000313" key="5">
    <source>
        <dbReference type="Proteomes" id="UP001596142"/>
    </source>
</evidence>
<dbReference type="Proteomes" id="UP001596142">
    <property type="component" value="Unassembled WGS sequence"/>
</dbReference>
<keyword evidence="5" id="KW-1185">Reference proteome</keyword>
<evidence type="ECO:0000313" key="4">
    <source>
        <dbReference type="EMBL" id="MFC5712288.1"/>
    </source>
</evidence>
<feature type="compositionally biased region" description="Acidic residues" evidence="1">
    <location>
        <begin position="100"/>
        <end position="146"/>
    </location>
</feature>
<dbReference type="InterPro" id="IPR014044">
    <property type="entry name" value="CAP_dom"/>
</dbReference>
<dbReference type="Gene3D" id="3.40.33.10">
    <property type="entry name" value="CAP"/>
    <property type="match status" value="1"/>
</dbReference>
<evidence type="ECO:0000259" key="3">
    <source>
        <dbReference type="SMART" id="SM00198"/>
    </source>
</evidence>
<proteinExistence type="predicted"/>
<dbReference type="Pfam" id="PF00188">
    <property type="entry name" value="CAP"/>
    <property type="match status" value="1"/>
</dbReference>
<organism evidence="4 5">
    <name type="scientific">Thalassorhabdus alkalitolerans</name>
    <dbReference type="NCBI Taxonomy" id="2282697"/>
    <lineage>
        <taxon>Bacteria</taxon>
        <taxon>Bacillati</taxon>
        <taxon>Bacillota</taxon>
        <taxon>Bacilli</taxon>
        <taxon>Bacillales</taxon>
        <taxon>Bacillaceae</taxon>
        <taxon>Thalassorhabdus</taxon>
    </lineage>
</organism>
<evidence type="ECO:0000256" key="1">
    <source>
        <dbReference type="SAM" id="MobiDB-lite"/>
    </source>
</evidence>
<name>A0ABW0YP82_9BACI</name>
<reference evidence="5" key="1">
    <citation type="journal article" date="2019" name="Int. J. Syst. Evol. Microbiol.">
        <title>The Global Catalogue of Microorganisms (GCM) 10K type strain sequencing project: providing services to taxonomists for standard genome sequencing and annotation.</title>
        <authorList>
            <consortium name="The Broad Institute Genomics Platform"/>
            <consortium name="The Broad Institute Genome Sequencing Center for Infectious Disease"/>
            <person name="Wu L."/>
            <person name="Ma J."/>
        </authorList>
    </citation>
    <scope>NUCLEOTIDE SEQUENCE [LARGE SCALE GENOMIC DNA]</scope>
    <source>
        <strain evidence="5">CECT 7184</strain>
    </source>
</reference>
<dbReference type="PANTHER" id="PTHR31157">
    <property type="entry name" value="SCP DOMAIN-CONTAINING PROTEIN"/>
    <property type="match status" value="1"/>
</dbReference>
<feature type="region of interest" description="Disordered" evidence="1">
    <location>
        <begin position="100"/>
        <end position="147"/>
    </location>
</feature>
<dbReference type="Pfam" id="PF14504">
    <property type="entry name" value="CAP_assoc_N"/>
    <property type="match status" value="1"/>
</dbReference>
<keyword evidence="2" id="KW-0472">Membrane</keyword>
<dbReference type="CDD" id="cd05379">
    <property type="entry name" value="CAP_bacterial"/>
    <property type="match status" value="1"/>
</dbReference>
<comment type="caution">
    <text evidence="4">The sequence shown here is derived from an EMBL/GenBank/DDBJ whole genome shotgun (WGS) entry which is preliminary data.</text>
</comment>
<gene>
    <name evidence="4" type="ORF">ACFPU1_05800</name>
</gene>